<dbReference type="InterPro" id="IPR017927">
    <property type="entry name" value="FAD-bd_FR_type"/>
</dbReference>
<dbReference type="InterPro" id="IPR001041">
    <property type="entry name" value="2Fe-2S_ferredoxin-type"/>
</dbReference>
<keyword evidence="2" id="KW-0285">Flavoprotein</keyword>
<evidence type="ECO:0000256" key="8">
    <source>
        <dbReference type="ARBA" id="ARBA00023014"/>
    </source>
</evidence>
<comment type="cofactor">
    <cofactor evidence="1">
        <name>FAD</name>
        <dbReference type="ChEBI" id="CHEBI:57692"/>
    </cofactor>
</comment>
<sequence>MSTLAPLAPLGRRVLRSRVLAALASPHGVDRYLELVNPMWAAQDVRARVVDVRRENPDAVDSAPVATLTLEPTSTWRGHRAGQYVQVGVDLPGSARRLTRCFSISSAASVPGERITLTVRAHDEGQVSAFLVREARPGQILHLSQAQGDFVLDQSPATPTNSHLLFITGGSGITPAMSMLRTLLRDGYEGRAGRRVTFLHYARSEDDQIFAEELAAIAAGDNDVDVQLRYGDHVFSEFELRRLVPTFRDLDTWVCGPAGLTQLVVAAYDGSPRLRTELFKAPRPSSGTDGSAEGEVSFAGAGGEPVTAANSGATLLEQAEALGLRPEFGCRMGICFSCTSRKTEGTVRNVLTGATSSLPEEDIQICVSAPEGDCAVELPTPPHA</sequence>
<dbReference type="PANTHER" id="PTHR47354">
    <property type="entry name" value="NADH OXIDOREDUCTASE HCR"/>
    <property type="match status" value="1"/>
</dbReference>
<protein>
    <submittedName>
        <fullName evidence="11">Ferredoxin reductase</fullName>
    </submittedName>
</protein>
<evidence type="ECO:0000256" key="2">
    <source>
        <dbReference type="ARBA" id="ARBA00022630"/>
    </source>
</evidence>
<dbReference type="RefSeq" id="WP_345459705.1">
    <property type="nucleotide sequence ID" value="NZ_BAABKG010000003.1"/>
</dbReference>
<dbReference type="Gene3D" id="2.40.30.10">
    <property type="entry name" value="Translation factors"/>
    <property type="match status" value="1"/>
</dbReference>
<dbReference type="SUPFAM" id="SSF63380">
    <property type="entry name" value="Riboflavin synthase domain-like"/>
    <property type="match status" value="1"/>
</dbReference>
<feature type="region of interest" description="Disordered" evidence="9">
    <location>
        <begin position="280"/>
        <end position="303"/>
    </location>
</feature>
<evidence type="ECO:0000256" key="3">
    <source>
        <dbReference type="ARBA" id="ARBA00022714"/>
    </source>
</evidence>
<keyword evidence="3" id="KW-0001">2Fe-2S</keyword>
<keyword evidence="6" id="KW-0560">Oxidoreductase</keyword>
<proteinExistence type="predicted"/>
<feature type="domain" description="FAD-binding FR-type" evidence="10">
    <location>
        <begin position="42"/>
        <end position="153"/>
    </location>
</feature>
<dbReference type="PANTHER" id="PTHR47354:SF6">
    <property type="entry name" value="NADH OXIDOREDUCTASE HCR"/>
    <property type="match status" value="1"/>
</dbReference>
<dbReference type="Gene3D" id="3.10.20.30">
    <property type="match status" value="1"/>
</dbReference>
<evidence type="ECO:0000256" key="5">
    <source>
        <dbReference type="ARBA" id="ARBA00022827"/>
    </source>
</evidence>
<name>A0ABP9PRA6_9ACTN</name>
<evidence type="ECO:0000256" key="9">
    <source>
        <dbReference type="SAM" id="MobiDB-lite"/>
    </source>
</evidence>
<evidence type="ECO:0000313" key="12">
    <source>
        <dbReference type="Proteomes" id="UP001500221"/>
    </source>
</evidence>
<organism evidence="11 12">
    <name type="scientific">Nocardioides marinquilinus</name>
    <dbReference type="NCBI Taxonomy" id="1210400"/>
    <lineage>
        <taxon>Bacteria</taxon>
        <taxon>Bacillati</taxon>
        <taxon>Actinomycetota</taxon>
        <taxon>Actinomycetes</taxon>
        <taxon>Propionibacteriales</taxon>
        <taxon>Nocardioidaceae</taxon>
        <taxon>Nocardioides</taxon>
    </lineage>
</organism>
<comment type="caution">
    <text evidence="11">The sequence shown here is derived from an EMBL/GenBank/DDBJ whole genome shotgun (WGS) entry which is preliminary data.</text>
</comment>
<dbReference type="CDD" id="cd00207">
    <property type="entry name" value="fer2"/>
    <property type="match status" value="1"/>
</dbReference>
<dbReference type="InterPro" id="IPR039261">
    <property type="entry name" value="FNR_nucleotide-bd"/>
</dbReference>
<dbReference type="InterPro" id="IPR001433">
    <property type="entry name" value="OxRdtase_FAD/NAD-bd"/>
</dbReference>
<dbReference type="PROSITE" id="PS51384">
    <property type="entry name" value="FAD_FR"/>
    <property type="match status" value="1"/>
</dbReference>
<dbReference type="Proteomes" id="UP001500221">
    <property type="component" value="Unassembled WGS sequence"/>
</dbReference>
<evidence type="ECO:0000259" key="10">
    <source>
        <dbReference type="PROSITE" id="PS51384"/>
    </source>
</evidence>
<dbReference type="InterPro" id="IPR017938">
    <property type="entry name" value="Riboflavin_synthase-like_b-brl"/>
</dbReference>
<evidence type="ECO:0000256" key="7">
    <source>
        <dbReference type="ARBA" id="ARBA00023004"/>
    </source>
</evidence>
<dbReference type="EMBL" id="BAABKG010000003">
    <property type="protein sequence ID" value="GAA5150817.1"/>
    <property type="molecule type" value="Genomic_DNA"/>
</dbReference>
<dbReference type="Pfam" id="PF00111">
    <property type="entry name" value="Fer2"/>
    <property type="match status" value="1"/>
</dbReference>
<gene>
    <name evidence="11" type="ORF">GCM10023340_28660</name>
</gene>
<keyword evidence="5" id="KW-0274">FAD</keyword>
<evidence type="ECO:0000313" key="11">
    <source>
        <dbReference type="EMBL" id="GAA5150817.1"/>
    </source>
</evidence>
<dbReference type="Gene3D" id="3.40.50.80">
    <property type="entry name" value="Nucleotide-binding domain of ferredoxin-NADP reductase (FNR) module"/>
    <property type="match status" value="1"/>
</dbReference>
<keyword evidence="7" id="KW-0408">Iron</keyword>
<keyword evidence="4" id="KW-0479">Metal-binding</keyword>
<dbReference type="SUPFAM" id="SSF54292">
    <property type="entry name" value="2Fe-2S ferredoxin-like"/>
    <property type="match status" value="1"/>
</dbReference>
<dbReference type="Pfam" id="PF00175">
    <property type="entry name" value="NAD_binding_1"/>
    <property type="match status" value="1"/>
</dbReference>
<keyword evidence="12" id="KW-1185">Reference proteome</keyword>
<accession>A0ABP9PRA6</accession>
<dbReference type="SUPFAM" id="SSF52343">
    <property type="entry name" value="Ferredoxin reductase-like, C-terminal NADP-linked domain"/>
    <property type="match status" value="1"/>
</dbReference>
<reference evidence="12" key="1">
    <citation type="journal article" date="2019" name="Int. J. Syst. Evol. Microbiol.">
        <title>The Global Catalogue of Microorganisms (GCM) 10K type strain sequencing project: providing services to taxonomists for standard genome sequencing and annotation.</title>
        <authorList>
            <consortium name="The Broad Institute Genomics Platform"/>
            <consortium name="The Broad Institute Genome Sequencing Center for Infectious Disease"/>
            <person name="Wu L."/>
            <person name="Ma J."/>
        </authorList>
    </citation>
    <scope>NUCLEOTIDE SEQUENCE [LARGE SCALE GENOMIC DNA]</scope>
    <source>
        <strain evidence="12">JCM 18459</strain>
    </source>
</reference>
<dbReference type="InterPro" id="IPR036010">
    <property type="entry name" value="2Fe-2S_ferredoxin-like_sf"/>
</dbReference>
<dbReference type="InterPro" id="IPR050415">
    <property type="entry name" value="MRET"/>
</dbReference>
<keyword evidence="8" id="KW-0411">Iron-sulfur</keyword>
<evidence type="ECO:0000256" key="1">
    <source>
        <dbReference type="ARBA" id="ARBA00001974"/>
    </source>
</evidence>
<evidence type="ECO:0000256" key="6">
    <source>
        <dbReference type="ARBA" id="ARBA00023002"/>
    </source>
</evidence>
<evidence type="ECO:0000256" key="4">
    <source>
        <dbReference type="ARBA" id="ARBA00022723"/>
    </source>
</evidence>
<dbReference type="InterPro" id="IPR012675">
    <property type="entry name" value="Beta-grasp_dom_sf"/>
</dbReference>